<sequence length="624" mass="65189">MLCAAVAWAGMCAVTAQQSPPPPPPSPPSPPPPNSGFCPRGYSSELTGGTICLACAPCESAEVYCPYVGPLAPPPLPLLPPSPPPNPPPRPIPPPPLQCPPNRPVWDVRNGVAACYPDDPSPPPPPPPSPPPPTDALRCLTNEVAKCYNTETKVCIICPSPSPPPAPSPPPSPPMPPPPLPNLPPANRWPLGECFPDRTGTCFNQKDFICEASACGPPSPPNAPTSPPPRPPSPPPPPPPSPPLPPTPPSPPPPPNFECCCVEPLVAKLYLKKRNSGVSRSAKQVGLEFASALGLVPQEVDVVSVVDGNRPKVEVHILPYDRNNPRTRLDSISQGKKDRIKSNLDISLANGAIGGSGWAVEDGGFGMKGAMMTTSTQPPDDDDIAGMSASGWFVICVVLGIGFGALCALLPRLLVKLDEASNPRGQAKQNTLFRDFGRRLSTAFGGRPPPPPPPGSLPMAAPPVQEDPYGYEGQGYDDGYGNGVVYDGGYDGYTNGAAPPRRSGLERLPPPPPPPRSLPMAAPPVQDDPYGYEGQGYDDGYGNGVVYDGGYDGYTNGAAPPRRSGLERLRETAYANAPPPAVPAPTVSVQGGIDEYSYANPAYAGYYNTAEPTPTVSPAAGGYY</sequence>
<name>A0A830HVP7_9CHLO</name>
<dbReference type="PANTHER" id="PTHR48125">
    <property type="entry name" value="LP07818P1"/>
    <property type="match status" value="1"/>
</dbReference>
<feature type="compositionally biased region" description="Low complexity" evidence="1">
    <location>
        <begin position="492"/>
        <end position="502"/>
    </location>
</feature>
<accession>A0A830HVP7</accession>
<keyword evidence="2" id="KW-0732">Signal</keyword>
<feature type="compositionally biased region" description="Pro residues" evidence="1">
    <location>
        <begin position="508"/>
        <end position="517"/>
    </location>
</feature>
<feature type="region of interest" description="Disordered" evidence="1">
    <location>
        <begin position="16"/>
        <end position="40"/>
    </location>
</feature>
<feature type="region of interest" description="Disordered" evidence="1">
    <location>
        <begin position="217"/>
        <end position="252"/>
    </location>
</feature>
<dbReference type="AlphaFoldDB" id="A0A830HVP7"/>
<comment type="caution">
    <text evidence="3">The sequence shown here is derived from an EMBL/GenBank/DDBJ whole genome shotgun (WGS) entry which is preliminary data.</text>
</comment>
<protein>
    <submittedName>
        <fullName evidence="3">Uncharacterized protein</fullName>
    </submittedName>
</protein>
<dbReference type="Proteomes" id="UP000660262">
    <property type="component" value="Unassembled WGS sequence"/>
</dbReference>
<feature type="chain" id="PRO_5032382509" evidence="2">
    <location>
        <begin position="19"/>
        <end position="624"/>
    </location>
</feature>
<evidence type="ECO:0000313" key="4">
    <source>
        <dbReference type="Proteomes" id="UP000660262"/>
    </source>
</evidence>
<feature type="compositionally biased region" description="Pro residues" evidence="1">
    <location>
        <begin position="19"/>
        <end position="34"/>
    </location>
</feature>
<feature type="region of interest" description="Disordered" evidence="1">
    <location>
        <begin position="492"/>
        <end position="522"/>
    </location>
</feature>
<dbReference type="EMBL" id="BNJQ01000026">
    <property type="protein sequence ID" value="GHP09820.1"/>
    <property type="molecule type" value="Genomic_DNA"/>
</dbReference>
<reference evidence="3" key="1">
    <citation type="submission" date="2020-10" db="EMBL/GenBank/DDBJ databases">
        <title>Unveiling of a novel bifunctional photoreceptor, Dualchrome1, isolated from a cosmopolitan green alga.</title>
        <authorList>
            <person name="Suzuki S."/>
            <person name="Kawachi M."/>
        </authorList>
    </citation>
    <scope>NUCLEOTIDE SEQUENCE</scope>
    <source>
        <strain evidence="3">NIES 2893</strain>
    </source>
</reference>
<feature type="compositionally biased region" description="Pro residues" evidence="1">
    <location>
        <begin position="79"/>
        <end position="103"/>
    </location>
</feature>
<feature type="region of interest" description="Disordered" evidence="1">
    <location>
        <begin position="79"/>
        <end position="136"/>
    </location>
</feature>
<evidence type="ECO:0000256" key="2">
    <source>
        <dbReference type="SAM" id="SignalP"/>
    </source>
</evidence>
<evidence type="ECO:0000256" key="1">
    <source>
        <dbReference type="SAM" id="MobiDB-lite"/>
    </source>
</evidence>
<proteinExistence type="predicted"/>
<evidence type="ECO:0000313" key="3">
    <source>
        <dbReference type="EMBL" id="GHP09820.1"/>
    </source>
</evidence>
<feature type="compositionally biased region" description="Pro residues" evidence="1">
    <location>
        <begin position="119"/>
        <end position="134"/>
    </location>
</feature>
<dbReference type="PANTHER" id="PTHR48125:SF12">
    <property type="entry name" value="AT HOOK TRANSCRIPTION FACTOR FAMILY-RELATED"/>
    <property type="match status" value="1"/>
</dbReference>
<organism evidence="3 4">
    <name type="scientific">Pycnococcus provasolii</name>
    <dbReference type="NCBI Taxonomy" id="41880"/>
    <lineage>
        <taxon>Eukaryota</taxon>
        <taxon>Viridiplantae</taxon>
        <taxon>Chlorophyta</taxon>
        <taxon>Pseudoscourfieldiophyceae</taxon>
        <taxon>Pseudoscourfieldiales</taxon>
        <taxon>Pycnococcaceae</taxon>
        <taxon>Pycnococcus</taxon>
    </lineage>
</organism>
<gene>
    <name evidence="3" type="ORF">PPROV_000855500</name>
</gene>
<feature type="signal peptide" evidence="2">
    <location>
        <begin position="1"/>
        <end position="18"/>
    </location>
</feature>
<keyword evidence="4" id="KW-1185">Reference proteome</keyword>